<evidence type="ECO:0000313" key="2">
    <source>
        <dbReference type="Proteomes" id="UP001165289"/>
    </source>
</evidence>
<gene>
    <name evidence="1" type="ORF">LOD99_12493</name>
</gene>
<dbReference type="EMBL" id="JAKMXF010000343">
    <property type="protein sequence ID" value="KAI6647498.1"/>
    <property type="molecule type" value="Genomic_DNA"/>
</dbReference>
<comment type="caution">
    <text evidence="1">The sequence shown here is derived from an EMBL/GenBank/DDBJ whole genome shotgun (WGS) entry which is preliminary data.</text>
</comment>
<organism evidence="1 2">
    <name type="scientific">Oopsacas minuta</name>
    <dbReference type="NCBI Taxonomy" id="111878"/>
    <lineage>
        <taxon>Eukaryota</taxon>
        <taxon>Metazoa</taxon>
        <taxon>Porifera</taxon>
        <taxon>Hexactinellida</taxon>
        <taxon>Hexasterophora</taxon>
        <taxon>Lyssacinosida</taxon>
        <taxon>Leucopsacidae</taxon>
        <taxon>Oopsacas</taxon>
    </lineage>
</organism>
<protein>
    <submittedName>
        <fullName evidence="1">Uncharacterized protein</fullName>
    </submittedName>
</protein>
<sequence length="193" mass="23115">MVNFLLGQQSRFTKYPYFLCYWDSRDRNQHWIREKWPPRECLKVGDKNVINNPLVHTNRIILSSLHIKLGLMKQFIKVLDRDRYCFKYIRNYFPEITEEKKKAGVFEGPQIRKLLRNNSFKDSMNEEEKRAWQAFSNVVSNFLGNKKASNYKELVTELIDSYHALGCNMSIKIHYLRDHLDRFPDNLGNMSEE</sequence>
<dbReference type="PANTHER" id="PTHR46114">
    <property type="entry name" value="APPLE DOMAIN-CONTAINING PROTEIN"/>
    <property type="match status" value="1"/>
</dbReference>
<proteinExistence type="predicted"/>
<dbReference type="PANTHER" id="PTHR46114:SF1">
    <property type="entry name" value="ZAD DOMAIN-CONTAINING PROTEIN"/>
    <property type="match status" value="1"/>
</dbReference>
<keyword evidence="2" id="KW-1185">Reference proteome</keyword>
<dbReference type="Proteomes" id="UP001165289">
    <property type="component" value="Unassembled WGS sequence"/>
</dbReference>
<accession>A0AAV7JFT5</accession>
<dbReference type="AlphaFoldDB" id="A0AAV7JFT5"/>
<evidence type="ECO:0000313" key="1">
    <source>
        <dbReference type="EMBL" id="KAI6647498.1"/>
    </source>
</evidence>
<name>A0AAV7JFT5_9METZ</name>
<reference evidence="1 2" key="1">
    <citation type="journal article" date="2023" name="BMC Biol.">
        <title>The compact genome of the sponge Oopsacas minuta (Hexactinellida) is lacking key metazoan core genes.</title>
        <authorList>
            <person name="Santini S."/>
            <person name="Schenkelaars Q."/>
            <person name="Jourda C."/>
            <person name="Duchesne M."/>
            <person name="Belahbib H."/>
            <person name="Rocher C."/>
            <person name="Selva M."/>
            <person name="Riesgo A."/>
            <person name="Vervoort M."/>
            <person name="Leys S.P."/>
            <person name="Kodjabachian L."/>
            <person name="Le Bivic A."/>
            <person name="Borchiellini C."/>
            <person name="Claverie J.M."/>
            <person name="Renard E."/>
        </authorList>
    </citation>
    <scope>NUCLEOTIDE SEQUENCE [LARGE SCALE GENOMIC DNA]</scope>
    <source>
        <strain evidence="1">SPO-2</strain>
    </source>
</reference>